<dbReference type="InterPro" id="IPR001789">
    <property type="entry name" value="Sig_transdc_resp-reg_receiver"/>
</dbReference>
<sequence>MEKILIVDDNNDICLLLERFLSKQGYKTASVQRGEEGLALLRKEPVELVICDFKLPDIDGLEMLRRIKVLHPSTAVIIITGYSDVRIAVQTVKHGAYDYVTKPLYPDEILYTIKSALERRSQSLNQPSDTSAPSATSGSASAKPASTKSTANKTAIAPDGKRFIFGKSRVAEQLQKHIDLIAPTDMSVIITGETGTGKEFVANAIHLKSKRADKPFVAIDCGALSKDLAGSELFGHVKGAFTGAMADKAGSFEFANGGTLFLDEIGNLSYDNQIKLLRVLQERKIRRIGSNQDIAVDVRIIVATNEDLREAVRQGRFREDIYHRIAEFEIHLSPLRERKADIMIFAEHFLELANVQLEKDIIGFNDEAKEKLKEYFWHGNLRELQNVVKRSVLLTQGDYIEADVLPQEIIMPQYLTPEDTTGVQVNFDPARPGIPVISQSAANLKSVSENAERAAILKVLEKTGYNKTKAAEVLNIDRKTLYNKLKAYDIHL</sequence>
<comment type="caution">
    <text evidence="9">The sequence shown here is derived from an EMBL/GenBank/DDBJ whole genome shotgun (WGS) entry which is preliminary data.</text>
</comment>
<dbReference type="Pfam" id="PF25601">
    <property type="entry name" value="AAA_lid_14"/>
    <property type="match status" value="1"/>
</dbReference>
<dbReference type="Gene3D" id="1.10.10.60">
    <property type="entry name" value="Homeodomain-like"/>
    <property type="match status" value="1"/>
</dbReference>
<dbReference type="Gene3D" id="3.40.50.300">
    <property type="entry name" value="P-loop containing nucleotide triphosphate hydrolases"/>
    <property type="match status" value="1"/>
</dbReference>
<evidence type="ECO:0000259" key="8">
    <source>
        <dbReference type="PROSITE" id="PS50110"/>
    </source>
</evidence>
<evidence type="ECO:0000256" key="4">
    <source>
        <dbReference type="ARBA" id="ARBA00023163"/>
    </source>
</evidence>
<dbReference type="FunFam" id="3.40.50.300:FF:000006">
    <property type="entry name" value="DNA-binding transcriptional regulator NtrC"/>
    <property type="match status" value="1"/>
</dbReference>
<feature type="region of interest" description="Disordered" evidence="6">
    <location>
        <begin position="121"/>
        <end position="153"/>
    </location>
</feature>
<dbReference type="InterPro" id="IPR003593">
    <property type="entry name" value="AAA+_ATPase"/>
</dbReference>
<dbReference type="InterPro" id="IPR027417">
    <property type="entry name" value="P-loop_NTPase"/>
</dbReference>
<keyword evidence="10" id="KW-1185">Reference proteome</keyword>
<reference evidence="9 10" key="1">
    <citation type="submission" date="2020-02" db="EMBL/GenBank/DDBJ databases">
        <title>Draft genome sequence of two Spirosoma agri KCTC 52727 and Spirosoma terrae KCTC 52035.</title>
        <authorList>
            <person name="Rojas J."/>
            <person name="Ambika Manirajan B."/>
            <person name="Suarez C."/>
            <person name="Ratering S."/>
            <person name="Schnell S."/>
        </authorList>
    </citation>
    <scope>NUCLEOTIDE SEQUENCE [LARGE SCALE GENOMIC DNA]</scope>
    <source>
        <strain evidence="9 10">KCTC 52035</strain>
    </source>
</reference>
<dbReference type="SUPFAM" id="SSF52540">
    <property type="entry name" value="P-loop containing nucleoside triphosphate hydrolases"/>
    <property type="match status" value="1"/>
</dbReference>
<evidence type="ECO:0000256" key="3">
    <source>
        <dbReference type="ARBA" id="ARBA00023015"/>
    </source>
</evidence>
<dbReference type="Gene3D" id="3.40.50.2300">
    <property type="match status" value="1"/>
</dbReference>
<feature type="domain" description="Response regulatory" evidence="8">
    <location>
        <begin position="3"/>
        <end position="117"/>
    </location>
</feature>
<dbReference type="AlphaFoldDB" id="A0A6L9LAL6"/>
<feature type="compositionally biased region" description="Low complexity" evidence="6">
    <location>
        <begin position="127"/>
        <end position="153"/>
    </location>
</feature>
<dbReference type="InterPro" id="IPR009057">
    <property type="entry name" value="Homeodomain-like_sf"/>
</dbReference>
<evidence type="ECO:0000256" key="5">
    <source>
        <dbReference type="PROSITE-ProRule" id="PRU00169"/>
    </source>
</evidence>
<dbReference type="SMART" id="SM00448">
    <property type="entry name" value="REC"/>
    <property type="match status" value="1"/>
</dbReference>
<keyword evidence="2" id="KW-0067">ATP-binding</keyword>
<dbReference type="Pfam" id="PF00158">
    <property type="entry name" value="Sigma54_activat"/>
    <property type="match status" value="1"/>
</dbReference>
<dbReference type="SUPFAM" id="SSF52172">
    <property type="entry name" value="CheY-like"/>
    <property type="match status" value="1"/>
</dbReference>
<dbReference type="InterPro" id="IPR002078">
    <property type="entry name" value="Sigma_54_int"/>
</dbReference>
<dbReference type="InterPro" id="IPR058031">
    <property type="entry name" value="AAA_lid_NorR"/>
</dbReference>
<dbReference type="PROSITE" id="PS00676">
    <property type="entry name" value="SIGMA54_INTERACT_2"/>
    <property type="match status" value="1"/>
</dbReference>
<keyword evidence="4" id="KW-0804">Transcription</keyword>
<evidence type="ECO:0000313" key="10">
    <source>
        <dbReference type="Proteomes" id="UP000474175"/>
    </source>
</evidence>
<evidence type="ECO:0000256" key="6">
    <source>
        <dbReference type="SAM" id="MobiDB-lite"/>
    </source>
</evidence>
<protein>
    <submittedName>
        <fullName evidence="9">Sigma-54-dependent Fis family transcriptional regulator</fullName>
    </submittedName>
</protein>
<keyword evidence="3" id="KW-0805">Transcription regulation</keyword>
<dbReference type="Proteomes" id="UP000474175">
    <property type="component" value="Unassembled WGS sequence"/>
</dbReference>
<dbReference type="PANTHER" id="PTHR32071">
    <property type="entry name" value="TRANSCRIPTIONAL REGULATORY PROTEIN"/>
    <property type="match status" value="1"/>
</dbReference>
<dbReference type="InterPro" id="IPR002197">
    <property type="entry name" value="HTH_Fis"/>
</dbReference>
<accession>A0A6L9LAL6</accession>
<evidence type="ECO:0000313" key="9">
    <source>
        <dbReference type="EMBL" id="NDU97556.1"/>
    </source>
</evidence>
<dbReference type="InterPro" id="IPR011006">
    <property type="entry name" value="CheY-like_superfamily"/>
</dbReference>
<gene>
    <name evidence="9" type="ORF">GK108_21915</name>
</gene>
<organism evidence="9 10">
    <name type="scientific">Spirosoma terrae</name>
    <dbReference type="NCBI Taxonomy" id="1968276"/>
    <lineage>
        <taxon>Bacteria</taxon>
        <taxon>Pseudomonadati</taxon>
        <taxon>Bacteroidota</taxon>
        <taxon>Cytophagia</taxon>
        <taxon>Cytophagales</taxon>
        <taxon>Cytophagaceae</taxon>
        <taxon>Spirosoma</taxon>
    </lineage>
</organism>
<dbReference type="SUPFAM" id="SSF46689">
    <property type="entry name" value="Homeodomain-like"/>
    <property type="match status" value="1"/>
</dbReference>
<evidence type="ECO:0000259" key="7">
    <source>
        <dbReference type="PROSITE" id="PS50045"/>
    </source>
</evidence>
<dbReference type="GO" id="GO:0000160">
    <property type="term" value="P:phosphorelay signal transduction system"/>
    <property type="evidence" value="ECO:0007669"/>
    <property type="project" value="InterPro"/>
</dbReference>
<dbReference type="PANTHER" id="PTHR32071:SF81">
    <property type="entry name" value="PROPIONATE CATABOLISM OPERON REGULATORY PROTEIN"/>
    <property type="match status" value="1"/>
</dbReference>
<dbReference type="GO" id="GO:0005524">
    <property type="term" value="F:ATP binding"/>
    <property type="evidence" value="ECO:0007669"/>
    <property type="project" value="UniProtKB-KW"/>
</dbReference>
<feature type="modified residue" description="4-aspartylphosphate" evidence="5">
    <location>
        <position position="52"/>
    </location>
</feature>
<name>A0A6L9LAL6_9BACT</name>
<dbReference type="PROSITE" id="PS00675">
    <property type="entry name" value="SIGMA54_INTERACT_1"/>
    <property type="match status" value="1"/>
</dbReference>
<dbReference type="EMBL" id="JAAFZH010000012">
    <property type="protein sequence ID" value="NDU97556.1"/>
    <property type="molecule type" value="Genomic_DNA"/>
</dbReference>
<evidence type="ECO:0000256" key="2">
    <source>
        <dbReference type="ARBA" id="ARBA00022840"/>
    </source>
</evidence>
<dbReference type="InterPro" id="IPR025662">
    <property type="entry name" value="Sigma_54_int_dom_ATP-bd_1"/>
</dbReference>
<dbReference type="GO" id="GO:0006355">
    <property type="term" value="P:regulation of DNA-templated transcription"/>
    <property type="evidence" value="ECO:0007669"/>
    <property type="project" value="InterPro"/>
</dbReference>
<dbReference type="InterPro" id="IPR025943">
    <property type="entry name" value="Sigma_54_int_dom_ATP-bd_2"/>
</dbReference>
<dbReference type="SMART" id="SM00382">
    <property type="entry name" value="AAA"/>
    <property type="match status" value="1"/>
</dbReference>
<dbReference type="GO" id="GO:0043565">
    <property type="term" value="F:sequence-specific DNA binding"/>
    <property type="evidence" value="ECO:0007669"/>
    <property type="project" value="InterPro"/>
</dbReference>
<dbReference type="CDD" id="cd00009">
    <property type="entry name" value="AAA"/>
    <property type="match status" value="1"/>
</dbReference>
<evidence type="ECO:0000256" key="1">
    <source>
        <dbReference type="ARBA" id="ARBA00022741"/>
    </source>
</evidence>
<keyword evidence="1" id="KW-0547">Nucleotide-binding</keyword>
<dbReference type="PROSITE" id="PS50110">
    <property type="entry name" value="RESPONSE_REGULATORY"/>
    <property type="match status" value="1"/>
</dbReference>
<dbReference type="Gene3D" id="1.10.8.60">
    <property type="match status" value="1"/>
</dbReference>
<dbReference type="RefSeq" id="WP_163953127.1">
    <property type="nucleotide sequence ID" value="NZ_JAAFZH010000012.1"/>
</dbReference>
<dbReference type="PRINTS" id="PR01590">
    <property type="entry name" value="HTHFIS"/>
</dbReference>
<proteinExistence type="predicted"/>
<dbReference type="Pfam" id="PF00072">
    <property type="entry name" value="Response_reg"/>
    <property type="match status" value="1"/>
</dbReference>
<feature type="domain" description="Sigma-54 factor interaction" evidence="7">
    <location>
        <begin position="164"/>
        <end position="393"/>
    </location>
</feature>
<dbReference type="Pfam" id="PF02954">
    <property type="entry name" value="HTH_8"/>
    <property type="match status" value="1"/>
</dbReference>
<keyword evidence="5" id="KW-0597">Phosphoprotein</keyword>
<dbReference type="PROSITE" id="PS50045">
    <property type="entry name" value="SIGMA54_INTERACT_4"/>
    <property type="match status" value="1"/>
</dbReference>